<dbReference type="EMBL" id="JHEG04000001">
    <property type="protein sequence ID" value="KAF3886127.1"/>
    <property type="molecule type" value="Genomic_DNA"/>
</dbReference>
<evidence type="ECO:0000313" key="2">
    <source>
        <dbReference type="EMBL" id="KIE10193.1"/>
    </source>
</evidence>
<accession>A0A0C1R311</accession>
<reference evidence="1" key="2">
    <citation type="submission" date="2019-11" db="EMBL/GenBank/DDBJ databases">
        <title>Improved Assembly of Tolypothrix boutellei genome.</title>
        <authorList>
            <person name="Sarangi A.N."/>
            <person name="Mukherjee M."/>
            <person name="Ghosh S."/>
            <person name="Singh D."/>
            <person name="Das A."/>
            <person name="Kant S."/>
            <person name="Prusty A."/>
            <person name="Tripathy S."/>
        </authorList>
    </citation>
    <scope>NUCLEOTIDE SEQUENCE</scope>
    <source>
        <strain evidence="1">VB521301</strain>
    </source>
</reference>
<comment type="caution">
    <text evidence="2">The sequence shown here is derived from an EMBL/GenBank/DDBJ whole genome shotgun (WGS) entry which is preliminary data.</text>
</comment>
<proteinExistence type="predicted"/>
<dbReference type="InterPro" id="IPR054211">
    <property type="entry name" value="DUF6918"/>
</dbReference>
<dbReference type="STRING" id="1479485.DA73_0216400"/>
<protein>
    <submittedName>
        <fullName evidence="2">Uncharacterized protein</fullName>
    </submittedName>
</protein>
<dbReference type="Proteomes" id="UP000029738">
    <property type="component" value="Unassembled WGS sequence"/>
</dbReference>
<dbReference type="Pfam" id="PF21893">
    <property type="entry name" value="DUF6918"/>
    <property type="match status" value="1"/>
</dbReference>
<name>A0A0C1R311_9CYAN</name>
<evidence type="ECO:0000313" key="1">
    <source>
        <dbReference type="EMBL" id="KAF3886127.1"/>
    </source>
</evidence>
<sequence length="145" mass="15686">MGLSDGLADPNKKNMVVSDCLKLMDTQVASTGGVSGIALKAGYTAIRKIAPNYCAEAVERLLPEFFSALDPIWSEGVQTGDPAKHLIQNQSRTADALLSVTDARSEKTKNTTVRSVYNKLRNSAKKNVEEAIPDLAQIIDNYTKS</sequence>
<keyword evidence="3" id="KW-1185">Reference proteome</keyword>
<dbReference type="EMBL" id="JHEG02000048">
    <property type="protein sequence ID" value="KIE10193.1"/>
    <property type="molecule type" value="Genomic_DNA"/>
</dbReference>
<dbReference type="RefSeq" id="WP_038084388.1">
    <property type="nucleotide sequence ID" value="NZ_JHEG04000001.1"/>
</dbReference>
<organism evidence="2">
    <name type="scientific">Tolypothrix bouteillei VB521301</name>
    <dbReference type="NCBI Taxonomy" id="1479485"/>
    <lineage>
        <taxon>Bacteria</taxon>
        <taxon>Bacillati</taxon>
        <taxon>Cyanobacteriota</taxon>
        <taxon>Cyanophyceae</taxon>
        <taxon>Nostocales</taxon>
        <taxon>Tolypothrichaceae</taxon>
        <taxon>Tolypothrix</taxon>
    </lineage>
</organism>
<evidence type="ECO:0000313" key="3">
    <source>
        <dbReference type="Proteomes" id="UP000029738"/>
    </source>
</evidence>
<gene>
    <name evidence="2" type="ORF">DA73_0216400</name>
    <name evidence="1" type="ORF">DA73_0400012080</name>
</gene>
<dbReference type="AlphaFoldDB" id="A0A0C1R311"/>
<dbReference type="OrthoDB" id="530636at2"/>
<reference evidence="2" key="1">
    <citation type="journal article" date="2015" name="Genome Announc.">
        <title>Draft Genome Sequence of Tolypothrix boutellei Strain VB521301.</title>
        <authorList>
            <person name="Chandrababunaidu M.M."/>
            <person name="Singh D."/>
            <person name="Sen D."/>
            <person name="Bhan S."/>
            <person name="Das S."/>
            <person name="Gupta A."/>
            <person name="Adhikary S.P."/>
            <person name="Tripathy S."/>
        </authorList>
    </citation>
    <scope>NUCLEOTIDE SEQUENCE</scope>
    <source>
        <strain evidence="2">VB521301</strain>
    </source>
</reference>